<evidence type="ECO:0000256" key="2">
    <source>
        <dbReference type="ARBA" id="ARBA00022692"/>
    </source>
</evidence>
<evidence type="ECO:0000259" key="6">
    <source>
        <dbReference type="Pfam" id="PF04335"/>
    </source>
</evidence>
<dbReference type="EMBL" id="WTYC01000008">
    <property type="protein sequence ID" value="MXO49192.1"/>
    <property type="molecule type" value="Genomic_DNA"/>
</dbReference>
<dbReference type="Gene3D" id="3.10.450.230">
    <property type="entry name" value="VirB8 protein"/>
    <property type="match status" value="1"/>
</dbReference>
<sequence length="276" mass="30704">MNQFSEVREVGEIERDDELGDYYREAQSWSADREKAIASSRKTAWIVAGVLGVIALLEAIALVVLLPLKTIEPYALLVDRQTGYIQALDPLEGESIRPSEAMERSFLAQYVIAREGFDIDTLQEDYRKVALWSAGDARSRYVAEVQASNPASKLATLGRQTRVEVEVRSISSINAETAMVRYVTIQTGPGGQRSPPQPWVAILRYRFSGDAMSAKDRLVNPLGFQVVRYRRNAELIDEPQATPKIEKGAAGASERAIVLEPRTVRVPQPEAEGEQR</sequence>
<gene>
    <name evidence="7" type="ORF">GRI69_13105</name>
</gene>
<evidence type="ECO:0000256" key="3">
    <source>
        <dbReference type="ARBA" id="ARBA00022989"/>
    </source>
</evidence>
<organism evidence="7 8">
    <name type="scientific">Qipengyuania vulgaris</name>
    <dbReference type="NCBI Taxonomy" id="291985"/>
    <lineage>
        <taxon>Bacteria</taxon>
        <taxon>Pseudomonadati</taxon>
        <taxon>Pseudomonadota</taxon>
        <taxon>Alphaproteobacteria</taxon>
        <taxon>Sphingomonadales</taxon>
        <taxon>Erythrobacteraceae</taxon>
        <taxon>Qipengyuania</taxon>
    </lineage>
</organism>
<evidence type="ECO:0000256" key="4">
    <source>
        <dbReference type="ARBA" id="ARBA00023136"/>
    </source>
</evidence>
<keyword evidence="2 5" id="KW-0812">Transmembrane</keyword>
<comment type="caution">
    <text evidence="7">The sequence shown here is derived from an EMBL/GenBank/DDBJ whole genome shotgun (WGS) entry which is preliminary data.</text>
</comment>
<evidence type="ECO:0000256" key="1">
    <source>
        <dbReference type="ARBA" id="ARBA00004167"/>
    </source>
</evidence>
<dbReference type="AlphaFoldDB" id="A0A844XW70"/>
<comment type="subcellular location">
    <subcellularLocation>
        <location evidence="1">Membrane</location>
        <topology evidence="1">Single-pass membrane protein</topology>
    </subcellularLocation>
</comment>
<dbReference type="SUPFAM" id="SSF54427">
    <property type="entry name" value="NTF2-like"/>
    <property type="match status" value="1"/>
</dbReference>
<name>A0A844XW70_9SPHN</name>
<proteinExistence type="predicted"/>
<accession>A0A844XW70</accession>
<dbReference type="InterPro" id="IPR007430">
    <property type="entry name" value="VirB8"/>
</dbReference>
<evidence type="ECO:0000256" key="5">
    <source>
        <dbReference type="SAM" id="Phobius"/>
    </source>
</evidence>
<dbReference type="RefSeq" id="WP_160728728.1">
    <property type="nucleotide sequence ID" value="NZ_WTYC01000008.1"/>
</dbReference>
<feature type="domain" description="Bacterial virulence protein VirB8" evidence="6">
    <location>
        <begin position="26"/>
        <end position="234"/>
    </location>
</feature>
<keyword evidence="4 5" id="KW-0472">Membrane</keyword>
<dbReference type="Proteomes" id="UP000448199">
    <property type="component" value="Unassembled WGS sequence"/>
</dbReference>
<dbReference type="Pfam" id="PF04335">
    <property type="entry name" value="VirB8"/>
    <property type="match status" value="1"/>
</dbReference>
<keyword evidence="3 5" id="KW-1133">Transmembrane helix</keyword>
<dbReference type="CDD" id="cd16424">
    <property type="entry name" value="VirB8"/>
    <property type="match status" value="1"/>
</dbReference>
<evidence type="ECO:0000313" key="8">
    <source>
        <dbReference type="Proteomes" id="UP000448199"/>
    </source>
</evidence>
<reference evidence="7 8" key="1">
    <citation type="submission" date="2019-12" db="EMBL/GenBank/DDBJ databases">
        <title>Genomic-based taxomic classification of the family Erythrobacteraceae.</title>
        <authorList>
            <person name="Xu L."/>
        </authorList>
    </citation>
    <scope>NUCLEOTIDE SEQUENCE [LARGE SCALE GENOMIC DNA]</scope>
    <source>
        <strain evidence="7 8">DSM 17792</strain>
    </source>
</reference>
<keyword evidence="8" id="KW-1185">Reference proteome</keyword>
<evidence type="ECO:0000313" key="7">
    <source>
        <dbReference type="EMBL" id="MXO49192.1"/>
    </source>
</evidence>
<protein>
    <recommendedName>
        <fullName evidence="6">Bacterial virulence protein VirB8 domain-containing protein</fullName>
    </recommendedName>
</protein>
<dbReference type="InterPro" id="IPR032710">
    <property type="entry name" value="NTF2-like_dom_sf"/>
</dbReference>
<feature type="transmembrane region" description="Helical" evidence="5">
    <location>
        <begin position="43"/>
        <end position="68"/>
    </location>
</feature>
<dbReference type="GO" id="GO:0016020">
    <property type="term" value="C:membrane"/>
    <property type="evidence" value="ECO:0007669"/>
    <property type="project" value="UniProtKB-SubCell"/>
</dbReference>
<dbReference type="OrthoDB" id="7366154at2"/>